<evidence type="ECO:0000256" key="2">
    <source>
        <dbReference type="ARBA" id="ARBA00022692"/>
    </source>
</evidence>
<dbReference type="RefSeq" id="WP_409546058.1">
    <property type="nucleotide sequence ID" value="NZ_JBKBDD010000036.1"/>
</dbReference>
<evidence type="ECO:0000313" key="7">
    <source>
        <dbReference type="Proteomes" id="UP001635816"/>
    </source>
</evidence>
<name>A0ABW9LL13_9MYCO</name>
<protein>
    <submittedName>
        <fullName evidence="6">Methyltransferase family protein</fullName>
        <ecNumber evidence="6">2.1.1.100</ecNumber>
        <ecNumber evidence="6">2.1.1.334</ecNumber>
    </submittedName>
</protein>
<reference evidence="6 7" key="1">
    <citation type="submission" date="2024-12" db="EMBL/GenBank/DDBJ databases">
        <title>The coexistence of Mycolicibacterium septicum and Mycolicibacterium nivoides in clinical samples.</title>
        <authorList>
            <person name="Wang C."/>
            <person name="Feng Y."/>
            <person name="Zong Z."/>
        </authorList>
    </citation>
    <scope>NUCLEOTIDE SEQUENCE [LARGE SCALE GENOMIC DNA]</scope>
    <source>
        <strain evidence="6 7">120309</strain>
    </source>
</reference>
<keyword evidence="6" id="KW-0808">Transferase</keyword>
<dbReference type="GO" id="GO:0004671">
    <property type="term" value="F:protein C-terminal S-isoprenylcysteine carboxyl O-methyltransferase activity"/>
    <property type="evidence" value="ECO:0007669"/>
    <property type="project" value="UniProtKB-EC"/>
</dbReference>
<evidence type="ECO:0000256" key="5">
    <source>
        <dbReference type="SAM" id="Phobius"/>
    </source>
</evidence>
<organism evidence="6 7">
    <name type="scientific">Mycolicibacterium nivoides</name>
    <dbReference type="NCBI Taxonomy" id="2487344"/>
    <lineage>
        <taxon>Bacteria</taxon>
        <taxon>Bacillati</taxon>
        <taxon>Actinomycetota</taxon>
        <taxon>Actinomycetes</taxon>
        <taxon>Mycobacteriales</taxon>
        <taxon>Mycobacteriaceae</taxon>
        <taxon>Mycolicibacterium</taxon>
    </lineage>
</organism>
<comment type="subcellular location">
    <subcellularLocation>
        <location evidence="1">Endomembrane system</location>
        <topology evidence="1">Multi-pass membrane protein</topology>
    </subcellularLocation>
</comment>
<dbReference type="EC" id="2.1.1.100" evidence="6"/>
<keyword evidence="4 5" id="KW-0472">Membrane</keyword>
<evidence type="ECO:0000256" key="1">
    <source>
        <dbReference type="ARBA" id="ARBA00004127"/>
    </source>
</evidence>
<feature type="transmembrane region" description="Helical" evidence="5">
    <location>
        <begin position="171"/>
        <end position="189"/>
    </location>
</feature>
<dbReference type="InterPro" id="IPR007318">
    <property type="entry name" value="Phopholipid_MeTrfase"/>
</dbReference>
<feature type="transmembrane region" description="Helical" evidence="5">
    <location>
        <begin position="35"/>
        <end position="54"/>
    </location>
</feature>
<evidence type="ECO:0000256" key="4">
    <source>
        <dbReference type="ARBA" id="ARBA00023136"/>
    </source>
</evidence>
<keyword evidence="2 5" id="KW-0812">Transmembrane</keyword>
<keyword evidence="7" id="KW-1185">Reference proteome</keyword>
<sequence>MKSILKMLLSGSLLMAALWLLLFLPAGTLAYWQAWLLFAVLVFASWISSIYLLRKDPAMLQRRMPASETRGVQKALAGAMYFSWIALVVVSALDHRFGWSVVPTPISVVGFFLAIAGICGLTLVFTQNSHAAATIRVKESQPLISTGIYGIVRHPMYTANTLLYIGTPLALGSYWGLIFAVPVVLVFALRIRDEEKLLLDELDGYQYYMQKVPRRLMPGVW</sequence>
<keyword evidence="3 5" id="KW-1133">Transmembrane helix</keyword>
<gene>
    <name evidence="6" type="ORF">ACK4CT_36780</name>
</gene>
<accession>A0ABW9LL13</accession>
<comment type="caution">
    <text evidence="6">The sequence shown here is derived from an EMBL/GenBank/DDBJ whole genome shotgun (WGS) entry which is preliminary data.</text>
</comment>
<dbReference type="GO" id="GO:0032259">
    <property type="term" value="P:methylation"/>
    <property type="evidence" value="ECO:0007669"/>
    <property type="project" value="UniProtKB-KW"/>
</dbReference>
<dbReference type="Pfam" id="PF04191">
    <property type="entry name" value="PEMT"/>
    <property type="match status" value="1"/>
</dbReference>
<evidence type="ECO:0000313" key="6">
    <source>
        <dbReference type="EMBL" id="MFN6548701.1"/>
    </source>
</evidence>
<dbReference type="Gene3D" id="1.20.120.1630">
    <property type="match status" value="1"/>
</dbReference>
<dbReference type="PANTHER" id="PTHR43847">
    <property type="entry name" value="BLL3993 PROTEIN"/>
    <property type="match status" value="1"/>
</dbReference>
<feature type="transmembrane region" description="Helical" evidence="5">
    <location>
        <begin position="75"/>
        <end position="93"/>
    </location>
</feature>
<feature type="transmembrane region" description="Helical" evidence="5">
    <location>
        <begin position="105"/>
        <end position="125"/>
    </location>
</feature>
<dbReference type="Proteomes" id="UP001635816">
    <property type="component" value="Unassembled WGS sequence"/>
</dbReference>
<evidence type="ECO:0000256" key="3">
    <source>
        <dbReference type="ARBA" id="ARBA00022989"/>
    </source>
</evidence>
<dbReference type="PANTHER" id="PTHR43847:SF1">
    <property type="entry name" value="BLL3993 PROTEIN"/>
    <property type="match status" value="1"/>
</dbReference>
<dbReference type="EC" id="2.1.1.334" evidence="6"/>
<proteinExistence type="predicted"/>
<dbReference type="EMBL" id="JBKBDD010000036">
    <property type="protein sequence ID" value="MFN6548701.1"/>
    <property type="molecule type" value="Genomic_DNA"/>
</dbReference>
<keyword evidence="6" id="KW-0489">Methyltransferase</keyword>
<dbReference type="InterPro" id="IPR052527">
    <property type="entry name" value="Metal_cation-efflux_comp"/>
</dbReference>